<dbReference type="InterPro" id="IPR050816">
    <property type="entry name" value="Flavin-dep_Halogenase_NPB"/>
</dbReference>
<dbReference type="EC" id="1.14.19.9" evidence="1"/>
<dbReference type="Proteomes" id="UP001253595">
    <property type="component" value="Unassembled WGS sequence"/>
</dbReference>
<evidence type="ECO:0000313" key="2">
    <source>
        <dbReference type="Proteomes" id="UP001253595"/>
    </source>
</evidence>
<dbReference type="Gene3D" id="3.50.50.60">
    <property type="entry name" value="FAD/NAD(P)-binding domain"/>
    <property type="match status" value="1"/>
</dbReference>
<accession>A0ABU1V2E9</accession>
<dbReference type="PANTHER" id="PTHR43747:SF4">
    <property type="entry name" value="FLAVIN-DEPENDENT TRYPTOPHAN HALOGENASE"/>
    <property type="match status" value="1"/>
</dbReference>
<dbReference type="SUPFAM" id="SSF51905">
    <property type="entry name" value="FAD/NAD(P)-binding domain"/>
    <property type="match status" value="1"/>
</dbReference>
<reference evidence="1 2" key="1">
    <citation type="submission" date="2023-07" db="EMBL/GenBank/DDBJ databases">
        <title>Sorghum-associated microbial communities from plants grown in Nebraska, USA.</title>
        <authorList>
            <person name="Schachtman D."/>
        </authorList>
    </citation>
    <scope>NUCLEOTIDE SEQUENCE [LARGE SCALE GENOMIC DNA]</scope>
    <source>
        <strain evidence="1 2">BE190</strain>
    </source>
</reference>
<dbReference type="GO" id="GO:0016491">
    <property type="term" value="F:oxidoreductase activity"/>
    <property type="evidence" value="ECO:0007669"/>
    <property type="project" value="UniProtKB-KW"/>
</dbReference>
<comment type="caution">
    <text evidence="1">The sequence shown here is derived from an EMBL/GenBank/DDBJ whole genome shotgun (WGS) entry which is preliminary data.</text>
</comment>
<keyword evidence="2" id="KW-1185">Reference proteome</keyword>
<dbReference type="InterPro" id="IPR036188">
    <property type="entry name" value="FAD/NAD-bd_sf"/>
</dbReference>
<gene>
    <name evidence="1" type="ORF">J2X05_003661</name>
</gene>
<sequence length="421" mass="47850">MDAQKHGADNFYYHPFSSPYPSGFDVTNYWLNNKSAFEFSKLSEIYSVAEMNRSPKQKSSPPYMGLVDYAYHFNALKFADLLAKNAREKFSVKHIFETISQVLLNADGSIKGFVYASGSEEEFDFFIDCTGFSSLLIGETLGVPFLDKSAQILTDTALAIQEPIAESNEILPYTLATAHKAGWIWDIPLTHRRGVGFVYSSRHMTESEAVGTFSTYFGRDLEDANLRKIPMTIGYREAFWKKNCVALGLAQGFVEPLEATSILVTDFAALLVARNFPKMINDIPVVSEYCNKAVRYTWERVIDFVQLHYLISDRRDSQFWIDNTENSVMSDVLRERLELWKIGVPKKTDFFSSFDIFGVENHLFVLYGMDYPTRPGVLGANEESRSKELVRAVQDKSLQMGNSLMSHRAWLSELKQALASR</sequence>
<protein>
    <submittedName>
        <fullName evidence="1">Tryptophan halogenase</fullName>
        <ecNumber evidence="1">1.14.19.9</ecNumber>
    </submittedName>
</protein>
<dbReference type="InterPro" id="IPR006905">
    <property type="entry name" value="Flavin_halogenase"/>
</dbReference>
<dbReference type="PANTHER" id="PTHR43747">
    <property type="entry name" value="FAD-BINDING PROTEIN"/>
    <property type="match status" value="1"/>
</dbReference>
<keyword evidence="1" id="KW-0560">Oxidoreductase</keyword>
<evidence type="ECO:0000313" key="1">
    <source>
        <dbReference type="EMBL" id="MDR7091626.1"/>
    </source>
</evidence>
<proteinExistence type="predicted"/>
<name>A0ABU1V2E9_9GAMM</name>
<dbReference type="EMBL" id="JAVDVX010000007">
    <property type="protein sequence ID" value="MDR7091626.1"/>
    <property type="molecule type" value="Genomic_DNA"/>
</dbReference>
<organism evidence="1 2">
    <name type="scientific">Cellvibrio fibrivorans</name>
    <dbReference type="NCBI Taxonomy" id="126350"/>
    <lineage>
        <taxon>Bacteria</taxon>
        <taxon>Pseudomonadati</taxon>
        <taxon>Pseudomonadota</taxon>
        <taxon>Gammaproteobacteria</taxon>
        <taxon>Cellvibrionales</taxon>
        <taxon>Cellvibrionaceae</taxon>
        <taxon>Cellvibrio</taxon>
    </lineage>
</organism>
<dbReference type="Pfam" id="PF04820">
    <property type="entry name" value="Trp_halogenase"/>
    <property type="match status" value="1"/>
</dbReference>